<organism evidence="3 4">
    <name type="scientific">Scopulibacillus darangshiensis</name>
    <dbReference type="NCBI Taxonomy" id="442528"/>
    <lineage>
        <taxon>Bacteria</taxon>
        <taxon>Bacillati</taxon>
        <taxon>Bacillota</taxon>
        <taxon>Bacilli</taxon>
        <taxon>Bacillales</taxon>
        <taxon>Sporolactobacillaceae</taxon>
        <taxon>Scopulibacillus</taxon>
    </lineage>
</organism>
<feature type="chain" id="PRO_5038403558" description="Lipoprotein" evidence="2">
    <location>
        <begin position="26"/>
        <end position="168"/>
    </location>
</feature>
<feature type="compositionally biased region" description="Basic and acidic residues" evidence="1">
    <location>
        <begin position="39"/>
        <end position="51"/>
    </location>
</feature>
<dbReference type="EMBL" id="SLXK01000002">
    <property type="protein sequence ID" value="TCP31767.1"/>
    <property type="molecule type" value="Genomic_DNA"/>
</dbReference>
<evidence type="ECO:0000256" key="1">
    <source>
        <dbReference type="SAM" id="MobiDB-lite"/>
    </source>
</evidence>
<gene>
    <name evidence="3" type="ORF">EV207_102260</name>
</gene>
<name>A0A4R2PA04_9BACL</name>
<evidence type="ECO:0000313" key="4">
    <source>
        <dbReference type="Proteomes" id="UP000295416"/>
    </source>
</evidence>
<dbReference type="RefSeq" id="WP_132743459.1">
    <property type="nucleotide sequence ID" value="NZ_SLXK01000002.1"/>
</dbReference>
<protein>
    <recommendedName>
        <fullName evidence="5">Lipoprotein</fullName>
    </recommendedName>
</protein>
<sequence>MNKKGFSLLIACLLMVAVFSGCSNSEGSSSSANESGTSQKKDSGKVTMEKPDLYGEISEVVGNEITLKLIEQPKRNGQNGEDKKRSGGGKRGGGDKREVKYTGKKKTIVIPTGTPLVTMTREDKKMQESEISLNELTVGSTLSVYYQKDGKTIEKIRVKKPRAGGGPR</sequence>
<keyword evidence="2" id="KW-0732">Signal</keyword>
<evidence type="ECO:0000256" key="2">
    <source>
        <dbReference type="SAM" id="SignalP"/>
    </source>
</evidence>
<dbReference type="OrthoDB" id="2938830at2"/>
<evidence type="ECO:0008006" key="5">
    <source>
        <dbReference type="Google" id="ProtNLM"/>
    </source>
</evidence>
<feature type="region of interest" description="Disordered" evidence="1">
    <location>
        <begin position="25"/>
        <end position="51"/>
    </location>
</feature>
<feature type="region of interest" description="Disordered" evidence="1">
    <location>
        <begin position="69"/>
        <end position="104"/>
    </location>
</feature>
<reference evidence="3 4" key="1">
    <citation type="submission" date="2019-03" db="EMBL/GenBank/DDBJ databases">
        <title>Genomic Encyclopedia of Type Strains, Phase IV (KMG-IV): sequencing the most valuable type-strain genomes for metagenomic binning, comparative biology and taxonomic classification.</title>
        <authorList>
            <person name="Goeker M."/>
        </authorList>
    </citation>
    <scope>NUCLEOTIDE SEQUENCE [LARGE SCALE GENOMIC DNA]</scope>
    <source>
        <strain evidence="3 4">DSM 19377</strain>
    </source>
</reference>
<dbReference type="AlphaFoldDB" id="A0A4R2PA04"/>
<dbReference type="PROSITE" id="PS51257">
    <property type="entry name" value="PROKAR_LIPOPROTEIN"/>
    <property type="match status" value="1"/>
</dbReference>
<dbReference type="Proteomes" id="UP000295416">
    <property type="component" value="Unassembled WGS sequence"/>
</dbReference>
<keyword evidence="4" id="KW-1185">Reference proteome</keyword>
<proteinExistence type="predicted"/>
<evidence type="ECO:0000313" key="3">
    <source>
        <dbReference type="EMBL" id="TCP31767.1"/>
    </source>
</evidence>
<accession>A0A4R2PA04</accession>
<feature type="signal peptide" evidence="2">
    <location>
        <begin position="1"/>
        <end position="25"/>
    </location>
</feature>
<feature type="compositionally biased region" description="Basic and acidic residues" evidence="1">
    <location>
        <begin position="92"/>
        <end position="101"/>
    </location>
</feature>
<comment type="caution">
    <text evidence="3">The sequence shown here is derived from an EMBL/GenBank/DDBJ whole genome shotgun (WGS) entry which is preliminary data.</text>
</comment>
<feature type="compositionally biased region" description="Low complexity" evidence="1">
    <location>
        <begin position="25"/>
        <end position="38"/>
    </location>
</feature>